<name>W0EH74_9FIRM</name>
<dbReference type="Proteomes" id="UP000010847">
    <property type="component" value="Chromosome"/>
</dbReference>
<gene>
    <name evidence="1" type="ORF">DESME_08890</name>
</gene>
<proteinExistence type="predicted"/>
<reference evidence="1 2" key="1">
    <citation type="submission" date="2013-12" db="EMBL/GenBank/DDBJ databases">
        <authorList>
            <consortium name="DOE Joint Genome Institute"/>
            <person name="Smidt H."/>
            <person name="Huntemann M."/>
            <person name="Han J."/>
            <person name="Chen A."/>
            <person name="Kyrpides N."/>
            <person name="Mavromatis K."/>
            <person name="Markowitz V."/>
            <person name="Palaniappan K."/>
            <person name="Ivanova N."/>
            <person name="Schaumberg A."/>
            <person name="Pati A."/>
            <person name="Liolios K."/>
            <person name="Nordberg H.P."/>
            <person name="Cantor M.N."/>
            <person name="Hua S.X."/>
            <person name="Woyke T."/>
        </authorList>
    </citation>
    <scope>NUCLEOTIDE SEQUENCE [LARGE SCALE GENOMIC DNA]</scope>
    <source>
        <strain evidence="2">DSM 15288</strain>
    </source>
</reference>
<dbReference type="AlphaFoldDB" id="W0EH74"/>
<evidence type="ECO:0000313" key="1">
    <source>
        <dbReference type="EMBL" id="AHF08564.1"/>
    </source>
</evidence>
<sequence>MANTRTLKELQDLTLKLINSYSSDGQPLTVGDNADLLQLINDYLNIAYYEFAQSDKILSSKDYVLTDGTVRPDGVTYQYTLPADFLDFYKLENSVNNQEVTDFSVMDNLLMVETTNPITLWYFVLPDRLTNLTDIPRIRPQYHDYLAYFPAGKWLHQNGRQADGIDLLTMYNDAKDAVIPFRRNGVRKIKNVMGW</sequence>
<organism evidence="1 2">
    <name type="scientific">Desulfitobacterium metallireducens DSM 15288</name>
    <dbReference type="NCBI Taxonomy" id="871968"/>
    <lineage>
        <taxon>Bacteria</taxon>
        <taxon>Bacillati</taxon>
        <taxon>Bacillota</taxon>
        <taxon>Clostridia</taxon>
        <taxon>Eubacteriales</taxon>
        <taxon>Desulfitobacteriaceae</taxon>
        <taxon>Desulfitobacterium</taxon>
    </lineage>
</organism>
<dbReference type="EMBL" id="CP007032">
    <property type="protein sequence ID" value="AHF08564.1"/>
    <property type="molecule type" value="Genomic_DNA"/>
</dbReference>
<accession>W0EH74</accession>
<dbReference type="STRING" id="871968.DESME_08890"/>
<dbReference type="KEGG" id="dmt:DESME_08890"/>
<keyword evidence="2" id="KW-1185">Reference proteome</keyword>
<dbReference type="RefSeq" id="WP_006719108.1">
    <property type="nucleotide sequence ID" value="NZ_CP007032.1"/>
</dbReference>
<protein>
    <submittedName>
        <fullName evidence="1">Uncharacterized protein</fullName>
    </submittedName>
</protein>
<evidence type="ECO:0000313" key="2">
    <source>
        <dbReference type="Proteomes" id="UP000010847"/>
    </source>
</evidence>
<dbReference type="HOGENOM" id="CLU_1394370_0_0_9"/>